<dbReference type="PANTHER" id="PTHR22916">
    <property type="entry name" value="GLYCOSYLTRANSFERASE"/>
    <property type="match status" value="1"/>
</dbReference>
<protein>
    <submittedName>
        <fullName evidence="4">Glycosyltransferase family 2 protein</fullName>
    </submittedName>
</protein>
<sequence length="343" mass="40477">MNIKVSVIIPVYNCEKYIRECIESLINQNLKECEFIFINDGSTDKSEEIIKEYLYGDERISLINQKNSGVSVARNIGIKKAVGEYIGFVDADDYVENNYFERLYNEAKDDNCHIVICGWKNVFKDNETVFSLPFEKNKVFNKADIEKNIYPFLIKEDSLNSVCNKIYKRDVLSKNNIEFPVGLDLGEDGLFNIKAFTQVNRCKFIDYEGYYYRYVEGSATRNVINKDYFKRAINVFNRNIEEYEKWPMDIEEIDRLKSLKLINTAISLTYVYFVPNKNNTLKDRYKYVEAMINNSNLNLVINKYYEEIGNNRGWYEKAIINSIRSKNTLAIWMLTSYSRFRNR</sequence>
<dbReference type="CDD" id="cd00761">
    <property type="entry name" value="Glyco_tranf_GTA_type"/>
    <property type="match status" value="1"/>
</dbReference>
<dbReference type="Proteomes" id="UP000596929">
    <property type="component" value="Unassembled WGS sequence"/>
</dbReference>
<evidence type="ECO:0000256" key="1">
    <source>
        <dbReference type="ARBA" id="ARBA00022676"/>
    </source>
</evidence>
<dbReference type="InterPro" id="IPR001173">
    <property type="entry name" value="Glyco_trans_2-like"/>
</dbReference>
<accession>A0ABR7DFS9</accession>
<comment type="caution">
    <text evidence="4">The sequence shown here is derived from an EMBL/GenBank/DDBJ whole genome shotgun (WGS) entry which is preliminary data.</text>
</comment>
<keyword evidence="2" id="KW-0808">Transferase</keyword>
<evidence type="ECO:0000313" key="5">
    <source>
        <dbReference type="Proteomes" id="UP000596929"/>
    </source>
</evidence>
<evidence type="ECO:0000259" key="3">
    <source>
        <dbReference type="Pfam" id="PF00535"/>
    </source>
</evidence>
<dbReference type="PANTHER" id="PTHR22916:SF51">
    <property type="entry name" value="GLYCOSYLTRANSFERASE EPSH-RELATED"/>
    <property type="match status" value="1"/>
</dbReference>
<name>A0ABR7DFS9_9CLOT</name>
<keyword evidence="5" id="KW-1185">Reference proteome</keyword>
<evidence type="ECO:0000256" key="2">
    <source>
        <dbReference type="ARBA" id="ARBA00022679"/>
    </source>
</evidence>
<dbReference type="EMBL" id="JACOOO010000037">
    <property type="protein sequence ID" value="MBC5630269.1"/>
    <property type="molecule type" value="Genomic_DNA"/>
</dbReference>
<dbReference type="Pfam" id="PF00535">
    <property type="entry name" value="Glycos_transf_2"/>
    <property type="match status" value="1"/>
</dbReference>
<evidence type="ECO:0000313" key="4">
    <source>
        <dbReference type="EMBL" id="MBC5630269.1"/>
    </source>
</evidence>
<feature type="domain" description="Glycosyltransferase 2-like" evidence="3">
    <location>
        <begin position="6"/>
        <end position="173"/>
    </location>
</feature>
<proteinExistence type="predicted"/>
<organism evidence="4 5">
    <name type="scientific">Clostridium hominis</name>
    <dbReference type="NCBI Taxonomy" id="2763036"/>
    <lineage>
        <taxon>Bacteria</taxon>
        <taxon>Bacillati</taxon>
        <taxon>Bacillota</taxon>
        <taxon>Clostridia</taxon>
        <taxon>Eubacteriales</taxon>
        <taxon>Clostridiaceae</taxon>
        <taxon>Clostridium</taxon>
    </lineage>
</organism>
<dbReference type="InterPro" id="IPR029044">
    <property type="entry name" value="Nucleotide-diphossugar_trans"/>
</dbReference>
<keyword evidence="1" id="KW-0328">Glycosyltransferase</keyword>
<gene>
    <name evidence="4" type="ORF">H8S20_15515</name>
</gene>
<dbReference type="RefSeq" id="WP_186860654.1">
    <property type="nucleotide sequence ID" value="NZ_JACOOO010000037.1"/>
</dbReference>
<dbReference type="SUPFAM" id="SSF53448">
    <property type="entry name" value="Nucleotide-diphospho-sugar transferases"/>
    <property type="match status" value="1"/>
</dbReference>
<reference evidence="4 5" key="1">
    <citation type="submission" date="2020-08" db="EMBL/GenBank/DDBJ databases">
        <title>Genome public.</title>
        <authorList>
            <person name="Liu C."/>
            <person name="Sun Q."/>
        </authorList>
    </citation>
    <scope>NUCLEOTIDE SEQUENCE [LARGE SCALE GENOMIC DNA]</scope>
    <source>
        <strain evidence="4 5">NSJ-6</strain>
    </source>
</reference>
<dbReference type="Gene3D" id="3.90.550.10">
    <property type="entry name" value="Spore Coat Polysaccharide Biosynthesis Protein SpsA, Chain A"/>
    <property type="match status" value="1"/>
</dbReference>